<evidence type="ECO:0000313" key="3">
    <source>
        <dbReference type="Proteomes" id="UP000060778"/>
    </source>
</evidence>
<name>A0A0U2VFC0_9CREN</name>
<dbReference type="SUPFAM" id="SSF53146">
    <property type="entry name" value="Nitrogenase accessory factor-like"/>
    <property type="match status" value="1"/>
</dbReference>
<keyword evidence="3" id="KW-1185">Reference proteome</keyword>
<dbReference type="STRING" id="940295.EYM_06480"/>
<feature type="domain" description="Dinitrogenase iron-molybdenum cofactor biosynthesis" evidence="1">
    <location>
        <begin position="15"/>
        <end position="102"/>
    </location>
</feature>
<dbReference type="Proteomes" id="UP000060778">
    <property type="component" value="Chromosome"/>
</dbReference>
<dbReference type="PANTHER" id="PTHR33937:SF2">
    <property type="entry name" value="DINITROGENASE IRON-MOLYBDENUM COFACTOR BIOSYNTHESIS DOMAIN-CONTAINING PROTEIN"/>
    <property type="match status" value="1"/>
</dbReference>
<dbReference type="GeneID" id="30680670"/>
<organism evidence="2 3">
    <name type="scientific">Ignicoccus islandicus DSM 13165</name>
    <dbReference type="NCBI Taxonomy" id="940295"/>
    <lineage>
        <taxon>Archaea</taxon>
        <taxon>Thermoproteota</taxon>
        <taxon>Thermoprotei</taxon>
        <taxon>Desulfurococcales</taxon>
        <taxon>Desulfurococcaceae</taxon>
        <taxon>Ignicoccus</taxon>
    </lineage>
</organism>
<dbReference type="InterPro" id="IPR003731">
    <property type="entry name" value="Di-Nase_FeMo-co_biosynth"/>
</dbReference>
<dbReference type="EMBL" id="CP006867">
    <property type="protein sequence ID" value="ALU12690.1"/>
    <property type="molecule type" value="Genomic_DNA"/>
</dbReference>
<sequence length="107" mass="11625">MKVAVTCECIKGKCTVSHHFGLAPLICIYENGKEVERFLNPYIKAERRRGRSLVEYLIRKGVNVIVAPEAGGPGVTEAALTYGVKIITKAPGTPVEEVLKEIFGALP</sequence>
<evidence type="ECO:0000313" key="2">
    <source>
        <dbReference type="EMBL" id="ALU12690.1"/>
    </source>
</evidence>
<proteinExistence type="predicted"/>
<dbReference type="PANTHER" id="PTHR33937">
    <property type="entry name" value="IRON-MOLYBDENUM PROTEIN-RELATED-RELATED"/>
    <property type="match status" value="1"/>
</dbReference>
<evidence type="ECO:0000259" key="1">
    <source>
        <dbReference type="Pfam" id="PF02579"/>
    </source>
</evidence>
<dbReference type="InterPro" id="IPR051840">
    <property type="entry name" value="NifX/NifY_domain"/>
</dbReference>
<accession>A0A0U2VFC0</accession>
<gene>
    <name evidence="2" type="ORF">EYM_06480</name>
</gene>
<dbReference type="InterPro" id="IPR036105">
    <property type="entry name" value="DiNase_FeMo-co_biosyn_sf"/>
</dbReference>
<dbReference type="AlphaFoldDB" id="A0A0U2VFC0"/>
<dbReference type="OrthoDB" id="31206at2157"/>
<reference evidence="2 3" key="1">
    <citation type="submission" date="2013-11" db="EMBL/GenBank/DDBJ databases">
        <title>Comparative genomics of Ignicoccus.</title>
        <authorList>
            <person name="Podar M."/>
        </authorList>
    </citation>
    <scope>NUCLEOTIDE SEQUENCE [LARGE SCALE GENOMIC DNA]</scope>
    <source>
        <strain evidence="2 3">DSM 13165</strain>
    </source>
</reference>
<dbReference type="Pfam" id="PF02579">
    <property type="entry name" value="Nitro_FeMo-Co"/>
    <property type="match status" value="1"/>
</dbReference>
<dbReference type="Gene3D" id="3.30.420.130">
    <property type="entry name" value="Dinitrogenase iron-molybdenum cofactor biosynthesis domain"/>
    <property type="match status" value="1"/>
</dbReference>
<protein>
    <recommendedName>
        <fullName evidence="1">Dinitrogenase iron-molybdenum cofactor biosynthesis domain-containing protein</fullName>
    </recommendedName>
</protein>
<dbReference type="RefSeq" id="WP_075050201.1">
    <property type="nucleotide sequence ID" value="NZ_CP006867.1"/>
</dbReference>
<dbReference type="KEGG" id="iis:EYM_06480"/>